<feature type="compositionally biased region" description="Low complexity" evidence="1">
    <location>
        <begin position="133"/>
        <end position="146"/>
    </location>
</feature>
<evidence type="ECO:0000313" key="3">
    <source>
        <dbReference type="Proteomes" id="UP000017559"/>
    </source>
</evidence>
<comment type="caution">
    <text evidence="2">The sequence shown here is derived from an EMBL/GenBank/DDBJ whole genome shotgun (WGS) entry which is preliminary data.</text>
</comment>
<gene>
    <name evidence="2" type="ORF">Moror_12892</name>
</gene>
<feature type="region of interest" description="Disordered" evidence="1">
    <location>
        <begin position="128"/>
        <end position="166"/>
    </location>
</feature>
<organism evidence="2 3">
    <name type="scientific">Moniliophthora roreri (strain MCA 2997)</name>
    <name type="common">Cocoa frosty pod rot fungus</name>
    <name type="synonym">Crinipellis roreri</name>
    <dbReference type="NCBI Taxonomy" id="1381753"/>
    <lineage>
        <taxon>Eukaryota</taxon>
        <taxon>Fungi</taxon>
        <taxon>Dikarya</taxon>
        <taxon>Basidiomycota</taxon>
        <taxon>Agaricomycotina</taxon>
        <taxon>Agaricomycetes</taxon>
        <taxon>Agaricomycetidae</taxon>
        <taxon>Agaricales</taxon>
        <taxon>Marasmiineae</taxon>
        <taxon>Marasmiaceae</taxon>
        <taxon>Moniliophthora</taxon>
    </lineage>
</organism>
<dbReference type="EMBL" id="AWSO01000158">
    <property type="protein sequence ID" value="ESK93998.1"/>
    <property type="molecule type" value="Genomic_DNA"/>
</dbReference>
<dbReference type="KEGG" id="mrr:Moror_12892"/>
<dbReference type="Proteomes" id="UP000017559">
    <property type="component" value="Unassembled WGS sequence"/>
</dbReference>
<reference evidence="2 3" key="1">
    <citation type="journal article" date="2014" name="BMC Genomics">
        <title>Genome and secretome analysis of the hemibiotrophic fungal pathogen, Moniliophthora roreri, which causes frosty pod rot disease of cacao: mechanisms of the biotrophic and necrotrophic phases.</title>
        <authorList>
            <person name="Meinhardt L.W."/>
            <person name="Costa G.G.L."/>
            <person name="Thomazella D.P.T."/>
            <person name="Teixeira P.J.P.L."/>
            <person name="Carazzolle M.F."/>
            <person name="Schuster S.C."/>
            <person name="Carlson J.E."/>
            <person name="Guiltinan M.J."/>
            <person name="Mieczkowski P."/>
            <person name="Farmer A."/>
            <person name="Ramaraj T."/>
            <person name="Crozier J."/>
            <person name="Davis R.E."/>
            <person name="Shao J."/>
            <person name="Melnick R.L."/>
            <person name="Pereira G.A.G."/>
            <person name="Bailey B.A."/>
        </authorList>
    </citation>
    <scope>NUCLEOTIDE SEQUENCE [LARGE SCALE GENOMIC DNA]</scope>
    <source>
        <strain evidence="2 3">MCA 2997</strain>
    </source>
</reference>
<accession>V2X4B9</accession>
<sequence>MVQELIPRPKTRQPISPESGKRVAPILSIGQILIAGNIMDAVVYEKFKFFVRGAATKHLPDTVHKHNTYDARLWRRVVKEVSEQYPQLKKCFRAWPIEDYYNYWAKDSRKTRSSRVRKSVIGASGEVGRRSSRFPSRASSSSLHQSAGYVNSVSHSNGSPALQSGRNTVSWIQNPSRVQDITSHPDCRLTIEVDLSAHPEVRMVKKEQSEFLLQSSALFDQSSISQPRTYSFDARTLVEKYPEVCNLCGTPPQILEEHQAELINFLTTNNMTDVFPALKSFGVLHDGHLRILMSLDNHDQDEVMAGILSRPDMMAFMKHLRHASVSISNSDVVGSPMVTDITMCSCQCRSARFDGPISRRLVKFMKSQRLEVLVPIATAPYGITGDLQFERVCKFDAEDFDSFMRINSAKVSSFHQRLLRLALQKARHEFVHDDRVHLSF</sequence>
<evidence type="ECO:0000313" key="2">
    <source>
        <dbReference type="EMBL" id="ESK93998.1"/>
    </source>
</evidence>
<dbReference type="AlphaFoldDB" id="V2X4B9"/>
<dbReference type="OrthoDB" id="3066241at2759"/>
<keyword evidence="3" id="KW-1185">Reference proteome</keyword>
<proteinExistence type="predicted"/>
<name>V2X4B9_MONRO</name>
<protein>
    <submittedName>
        <fullName evidence="2">Uncharacterized protein</fullName>
    </submittedName>
</protein>
<evidence type="ECO:0000256" key="1">
    <source>
        <dbReference type="SAM" id="MobiDB-lite"/>
    </source>
</evidence>
<dbReference type="HOGENOM" id="CLU_622690_0_0_1"/>
<feature type="compositionally biased region" description="Polar residues" evidence="1">
    <location>
        <begin position="148"/>
        <end position="166"/>
    </location>
</feature>